<sequence>MLSLFRRSKEFKQPEDVKYVIEYLRHLRGLPLDTLKSRTMSLRHRLLRCWLFK</sequence>
<proteinExistence type="predicted"/>
<accession>A0AAD4M0K5</accession>
<protein>
    <submittedName>
        <fullName evidence="1">Uncharacterized protein</fullName>
    </submittedName>
</protein>
<evidence type="ECO:0000313" key="1">
    <source>
        <dbReference type="EMBL" id="KAI0295120.1"/>
    </source>
</evidence>
<evidence type="ECO:0000313" key="2">
    <source>
        <dbReference type="Proteomes" id="UP001203297"/>
    </source>
</evidence>
<name>A0AAD4M0K5_9AGAM</name>
<dbReference type="AlphaFoldDB" id="A0AAD4M0K5"/>
<keyword evidence="2" id="KW-1185">Reference proteome</keyword>
<dbReference type="Proteomes" id="UP001203297">
    <property type="component" value="Unassembled WGS sequence"/>
</dbReference>
<dbReference type="EMBL" id="WTXG01000062">
    <property type="protein sequence ID" value="KAI0295120.1"/>
    <property type="molecule type" value="Genomic_DNA"/>
</dbReference>
<organism evidence="1 2">
    <name type="scientific">Multifurca ochricompacta</name>
    <dbReference type="NCBI Taxonomy" id="376703"/>
    <lineage>
        <taxon>Eukaryota</taxon>
        <taxon>Fungi</taxon>
        <taxon>Dikarya</taxon>
        <taxon>Basidiomycota</taxon>
        <taxon>Agaricomycotina</taxon>
        <taxon>Agaricomycetes</taxon>
        <taxon>Russulales</taxon>
        <taxon>Russulaceae</taxon>
        <taxon>Multifurca</taxon>
    </lineage>
</organism>
<reference evidence="1" key="1">
    <citation type="journal article" date="2022" name="New Phytol.">
        <title>Evolutionary transition to the ectomycorrhizal habit in the genomes of a hyperdiverse lineage of mushroom-forming fungi.</title>
        <authorList>
            <person name="Looney B."/>
            <person name="Miyauchi S."/>
            <person name="Morin E."/>
            <person name="Drula E."/>
            <person name="Courty P.E."/>
            <person name="Kohler A."/>
            <person name="Kuo A."/>
            <person name="LaButti K."/>
            <person name="Pangilinan J."/>
            <person name="Lipzen A."/>
            <person name="Riley R."/>
            <person name="Andreopoulos W."/>
            <person name="He G."/>
            <person name="Johnson J."/>
            <person name="Nolan M."/>
            <person name="Tritt A."/>
            <person name="Barry K.W."/>
            <person name="Grigoriev I.V."/>
            <person name="Nagy L.G."/>
            <person name="Hibbett D."/>
            <person name="Henrissat B."/>
            <person name="Matheny P.B."/>
            <person name="Labbe J."/>
            <person name="Martin F.M."/>
        </authorList>
    </citation>
    <scope>NUCLEOTIDE SEQUENCE</scope>
    <source>
        <strain evidence="1">BPL690</strain>
    </source>
</reference>
<comment type="caution">
    <text evidence="1">The sequence shown here is derived from an EMBL/GenBank/DDBJ whole genome shotgun (WGS) entry which is preliminary data.</text>
</comment>
<gene>
    <name evidence="1" type="ORF">B0F90DRAFT_1752811</name>
</gene>